<protein>
    <submittedName>
        <fullName evidence="1">Uncharacterized protein</fullName>
    </submittedName>
</protein>
<comment type="caution">
    <text evidence="1">The sequence shown here is derived from an EMBL/GenBank/DDBJ whole genome shotgun (WGS) entry which is preliminary data.</text>
</comment>
<sequence>MTKQPNVPNLKQFPVVGTFLYPITKLIDICQEINKKVLFDYHYQFYVPSCQMNYENDKVKKRWVWAFGSKYECSSDIVSILIHSSNFIPKKTLHKFEGILVKFQILNERVQKYVMKRKNGIRSRYSSKKKGLCVRVVDSQIVFDFKKIPKNFLDLNNFLNSQKKINNSVNLRKRILTCGNSKVQNENNYAFNEKEKQNNYKNNFIQNSSIFEKEKEKGKIIELANGGERGTEKAGKVLQSLEVVQQSKQTFSRNGKLIKDFPKKSQICQNANSSINQNIKSQLQGFNKVIKKKNYFQNLSDPKKNQRFGNLRMKTKSFEPANLTKVEHNLALHSSFTNKESICVNDLSFITNNNPSHTVFGSSPQNTIFNEKDLDLEKKIERNKGFQLLPNLDDQKEKKKKKSISKKIEYFLKFQNTNLFSNFSLQNKDHFYEILNQNTNFFKMVSQKRIESNNVIDFDIHNKQLQDLTLQKKKETSYKQLSKVSLLFSLSNDPCLSYQLDEILEFNKGFCNENLSKNIFFLKVLYIESTSKRYELSLNNNGLFSLSLVKNPLYHNISTMIKSKNIPMKISNLIQLKTELIWEDIQWKKHSIKFKDIKIYPKKIFWCDRTNNITLINLI</sequence>
<gene>
    <name evidence="1" type="ORF">M0813_16020</name>
</gene>
<evidence type="ECO:0000313" key="1">
    <source>
        <dbReference type="EMBL" id="KAJ6250534.1"/>
    </source>
</evidence>
<name>A0ABQ8Z0V7_9EUKA</name>
<reference evidence="1" key="1">
    <citation type="submission" date="2022-08" db="EMBL/GenBank/DDBJ databases">
        <title>Novel sulfate-reducing endosymbionts in the free-living metamonad Anaeramoeba.</title>
        <authorList>
            <person name="Jerlstrom-Hultqvist J."/>
            <person name="Cepicka I."/>
            <person name="Gallot-Lavallee L."/>
            <person name="Salas-Leiva D."/>
            <person name="Curtis B.A."/>
            <person name="Zahonova K."/>
            <person name="Pipaliya S."/>
            <person name="Dacks J."/>
            <person name="Roger A.J."/>
        </authorList>
    </citation>
    <scope>NUCLEOTIDE SEQUENCE</scope>
    <source>
        <strain evidence="1">Schooner1</strain>
    </source>
</reference>
<organism evidence="1 2">
    <name type="scientific">Anaeramoeba flamelloides</name>
    <dbReference type="NCBI Taxonomy" id="1746091"/>
    <lineage>
        <taxon>Eukaryota</taxon>
        <taxon>Metamonada</taxon>
        <taxon>Anaeramoebidae</taxon>
        <taxon>Anaeramoeba</taxon>
    </lineage>
</organism>
<evidence type="ECO:0000313" key="2">
    <source>
        <dbReference type="Proteomes" id="UP001150062"/>
    </source>
</evidence>
<accession>A0ABQ8Z0V7</accession>
<keyword evidence="2" id="KW-1185">Reference proteome</keyword>
<dbReference type="EMBL" id="JAOAOG010000075">
    <property type="protein sequence ID" value="KAJ6250534.1"/>
    <property type="molecule type" value="Genomic_DNA"/>
</dbReference>
<dbReference type="Proteomes" id="UP001150062">
    <property type="component" value="Unassembled WGS sequence"/>
</dbReference>
<proteinExistence type="predicted"/>